<accession>A0A2P2JFA3</accession>
<evidence type="ECO:0000313" key="2">
    <source>
        <dbReference type="EMBL" id="MBW92150.1"/>
    </source>
</evidence>
<dbReference type="AlphaFoldDB" id="A0A2P2JFA3"/>
<keyword evidence="1" id="KW-1133">Transmembrane helix</keyword>
<sequence length="48" mass="5580">MDTSQRVQLYIYAGLKGNPFSTYMADPLPFIFLSFLIRTVAVHLFPWL</sequence>
<dbReference type="EMBL" id="GGEC01011667">
    <property type="protein sequence ID" value="MBW92150.1"/>
    <property type="molecule type" value="Transcribed_RNA"/>
</dbReference>
<evidence type="ECO:0000256" key="1">
    <source>
        <dbReference type="SAM" id="Phobius"/>
    </source>
</evidence>
<organism evidence="2">
    <name type="scientific">Rhizophora mucronata</name>
    <name type="common">Asiatic mangrove</name>
    <dbReference type="NCBI Taxonomy" id="61149"/>
    <lineage>
        <taxon>Eukaryota</taxon>
        <taxon>Viridiplantae</taxon>
        <taxon>Streptophyta</taxon>
        <taxon>Embryophyta</taxon>
        <taxon>Tracheophyta</taxon>
        <taxon>Spermatophyta</taxon>
        <taxon>Magnoliopsida</taxon>
        <taxon>eudicotyledons</taxon>
        <taxon>Gunneridae</taxon>
        <taxon>Pentapetalae</taxon>
        <taxon>rosids</taxon>
        <taxon>fabids</taxon>
        <taxon>Malpighiales</taxon>
        <taxon>Rhizophoraceae</taxon>
        <taxon>Rhizophora</taxon>
    </lineage>
</organism>
<reference evidence="2" key="1">
    <citation type="submission" date="2018-02" db="EMBL/GenBank/DDBJ databases">
        <title>Rhizophora mucronata_Transcriptome.</title>
        <authorList>
            <person name="Meera S.P."/>
            <person name="Sreeshan A."/>
            <person name="Augustine A."/>
        </authorList>
    </citation>
    <scope>NUCLEOTIDE SEQUENCE</scope>
    <source>
        <tissue evidence="2">Leaf</tissue>
    </source>
</reference>
<keyword evidence="1" id="KW-0472">Membrane</keyword>
<feature type="transmembrane region" description="Helical" evidence="1">
    <location>
        <begin position="28"/>
        <end position="47"/>
    </location>
</feature>
<keyword evidence="1" id="KW-0812">Transmembrane</keyword>
<proteinExistence type="predicted"/>
<name>A0A2P2JFA3_RHIMU</name>
<protein>
    <submittedName>
        <fullName evidence="2">Uncharacterized protein</fullName>
    </submittedName>
</protein>